<gene>
    <name evidence="1" type="ORF">FNU76_10570</name>
</gene>
<organism evidence="1 2">
    <name type="scientific">Chitinimonas arctica</name>
    <dbReference type="NCBI Taxonomy" id="2594795"/>
    <lineage>
        <taxon>Bacteria</taxon>
        <taxon>Pseudomonadati</taxon>
        <taxon>Pseudomonadota</taxon>
        <taxon>Betaproteobacteria</taxon>
        <taxon>Neisseriales</taxon>
        <taxon>Chitinibacteraceae</taxon>
        <taxon>Chitinimonas</taxon>
    </lineage>
</organism>
<reference evidence="2" key="1">
    <citation type="submission" date="2019-07" db="EMBL/GenBank/DDBJ databases">
        <title>Chitinimonas sp. nov., isolated from Ny-Alesund, arctica soil.</title>
        <authorList>
            <person name="Xu Q."/>
            <person name="Peng F."/>
        </authorList>
    </citation>
    <scope>NUCLEOTIDE SEQUENCE [LARGE SCALE GENOMIC DNA]</scope>
    <source>
        <strain evidence="2">R3-44</strain>
    </source>
</reference>
<name>A0A516SF30_9NEIS</name>
<protein>
    <submittedName>
        <fullName evidence="1">Transglutaminase</fullName>
    </submittedName>
</protein>
<keyword evidence="2" id="KW-1185">Reference proteome</keyword>
<accession>A0A516SF30</accession>
<dbReference type="OrthoDB" id="5401788at2"/>
<dbReference type="Gene3D" id="3.10.620.30">
    <property type="match status" value="1"/>
</dbReference>
<sequence>MSLAYSAVDFDRLLKAFSQRWGVAAVPRFNSWRELVGGGAGVGEMEQLKRANDFFNRQVSFGEDITIWNQADFWATPMETLGRGSGDCEDFVIAKYFSLQLMGMAPAKLRLTYVKAKIGGLNSTVSQAHMVLAYYAQPDAEPLVLDNLLGDIRPASRRPDLSPVFSFNSDGIWVAGGGQAKSSVDRLSRWKDLVARMQTEGFEL</sequence>
<dbReference type="PANTHER" id="PTHR39327">
    <property type="match status" value="1"/>
</dbReference>
<dbReference type="InterPro" id="IPR010319">
    <property type="entry name" value="Transglutaminase-like_Cys_pept"/>
</dbReference>
<dbReference type="SUPFAM" id="SSF54001">
    <property type="entry name" value="Cysteine proteinases"/>
    <property type="match status" value="1"/>
</dbReference>
<evidence type="ECO:0000313" key="2">
    <source>
        <dbReference type="Proteomes" id="UP000317550"/>
    </source>
</evidence>
<proteinExistence type="predicted"/>
<dbReference type="EMBL" id="CP041730">
    <property type="protein sequence ID" value="QDQ26771.1"/>
    <property type="molecule type" value="Genomic_DNA"/>
</dbReference>
<dbReference type="PANTHER" id="PTHR39327:SF1">
    <property type="entry name" value="BLR5470 PROTEIN"/>
    <property type="match status" value="1"/>
</dbReference>
<dbReference type="KEGG" id="cari:FNU76_10570"/>
<dbReference type="InterPro" id="IPR038765">
    <property type="entry name" value="Papain-like_cys_pep_sf"/>
</dbReference>
<evidence type="ECO:0000313" key="1">
    <source>
        <dbReference type="EMBL" id="QDQ26771.1"/>
    </source>
</evidence>
<dbReference type="AlphaFoldDB" id="A0A516SF30"/>
<dbReference type="Pfam" id="PF06035">
    <property type="entry name" value="Peptidase_C93"/>
    <property type="match status" value="1"/>
</dbReference>
<dbReference type="Proteomes" id="UP000317550">
    <property type="component" value="Chromosome"/>
</dbReference>